<proteinExistence type="predicted"/>
<sequence length="77" mass="8231">MYTSIVCSRITAGCVASLKFENKPGALRQTRESTIRHSTVSATNTARLRATPRPFPRRGSAAAKRVVIGPTQISSSG</sequence>
<evidence type="ECO:0000313" key="1">
    <source>
        <dbReference type="EMBL" id="KAF2275118.1"/>
    </source>
</evidence>
<dbReference type="Proteomes" id="UP000800097">
    <property type="component" value="Unassembled WGS sequence"/>
</dbReference>
<name>A0A6A6JGL9_WESOR</name>
<accession>A0A6A6JGL9</accession>
<protein>
    <submittedName>
        <fullName evidence="1">Uncharacterized protein</fullName>
    </submittedName>
</protein>
<evidence type="ECO:0000313" key="2">
    <source>
        <dbReference type="Proteomes" id="UP000800097"/>
    </source>
</evidence>
<gene>
    <name evidence="1" type="ORF">EI97DRAFT_434682</name>
</gene>
<organism evidence="1 2">
    <name type="scientific">Westerdykella ornata</name>
    <dbReference type="NCBI Taxonomy" id="318751"/>
    <lineage>
        <taxon>Eukaryota</taxon>
        <taxon>Fungi</taxon>
        <taxon>Dikarya</taxon>
        <taxon>Ascomycota</taxon>
        <taxon>Pezizomycotina</taxon>
        <taxon>Dothideomycetes</taxon>
        <taxon>Pleosporomycetidae</taxon>
        <taxon>Pleosporales</taxon>
        <taxon>Sporormiaceae</taxon>
        <taxon>Westerdykella</taxon>
    </lineage>
</organism>
<dbReference type="RefSeq" id="XP_033652657.1">
    <property type="nucleotide sequence ID" value="XM_033798688.1"/>
</dbReference>
<dbReference type="GeneID" id="54551863"/>
<keyword evidence="2" id="KW-1185">Reference proteome</keyword>
<reference evidence="1" key="1">
    <citation type="journal article" date="2020" name="Stud. Mycol.">
        <title>101 Dothideomycetes genomes: a test case for predicting lifestyles and emergence of pathogens.</title>
        <authorList>
            <person name="Haridas S."/>
            <person name="Albert R."/>
            <person name="Binder M."/>
            <person name="Bloem J."/>
            <person name="Labutti K."/>
            <person name="Salamov A."/>
            <person name="Andreopoulos B."/>
            <person name="Baker S."/>
            <person name="Barry K."/>
            <person name="Bills G."/>
            <person name="Bluhm B."/>
            <person name="Cannon C."/>
            <person name="Castanera R."/>
            <person name="Culley D."/>
            <person name="Daum C."/>
            <person name="Ezra D."/>
            <person name="Gonzalez J."/>
            <person name="Henrissat B."/>
            <person name="Kuo A."/>
            <person name="Liang C."/>
            <person name="Lipzen A."/>
            <person name="Lutzoni F."/>
            <person name="Magnuson J."/>
            <person name="Mondo S."/>
            <person name="Nolan M."/>
            <person name="Ohm R."/>
            <person name="Pangilinan J."/>
            <person name="Park H.-J."/>
            <person name="Ramirez L."/>
            <person name="Alfaro M."/>
            <person name="Sun H."/>
            <person name="Tritt A."/>
            <person name="Yoshinaga Y."/>
            <person name="Zwiers L.-H."/>
            <person name="Turgeon B."/>
            <person name="Goodwin S."/>
            <person name="Spatafora J."/>
            <person name="Crous P."/>
            <person name="Grigoriev I."/>
        </authorList>
    </citation>
    <scope>NUCLEOTIDE SEQUENCE</scope>
    <source>
        <strain evidence="1">CBS 379.55</strain>
    </source>
</reference>
<dbReference type="AlphaFoldDB" id="A0A6A6JGL9"/>
<dbReference type="EMBL" id="ML986499">
    <property type="protein sequence ID" value="KAF2275118.1"/>
    <property type="molecule type" value="Genomic_DNA"/>
</dbReference>